<reference evidence="3" key="1">
    <citation type="journal article" date="2011" name="PLoS Genet.">
        <title>Genomic analysis of the necrotrophic fungal pathogens Sclerotinia sclerotiorum and Botrytis cinerea.</title>
        <authorList>
            <person name="Amselem J."/>
            <person name="Cuomo C.A."/>
            <person name="van Kan J.A."/>
            <person name="Viaud M."/>
            <person name="Benito E.P."/>
            <person name="Couloux A."/>
            <person name="Coutinho P.M."/>
            <person name="de Vries R.P."/>
            <person name="Dyer P.S."/>
            <person name="Fillinger S."/>
            <person name="Fournier E."/>
            <person name="Gout L."/>
            <person name="Hahn M."/>
            <person name="Kohn L."/>
            <person name="Lapalu N."/>
            <person name="Plummer K.M."/>
            <person name="Pradier J.M."/>
            <person name="Quevillon E."/>
            <person name="Sharon A."/>
            <person name="Simon A."/>
            <person name="ten Have A."/>
            <person name="Tudzynski B."/>
            <person name="Tudzynski P."/>
            <person name="Wincker P."/>
            <person name="Andrew M."/>
            <person name="Anthouard V."/>
            <person name="Beever R.E."/>
            <person name="Beffa R."/>
            <person name="Benoit I."/>
            <person name="Bouzid O."/>
            <person name="Brault B."/>
            <person name="Chen Z."/>
            <person name="Choquer M."/>
            <person name="Collemare J."/>
            <person name="Cotton P."/>
            <person name="Danchin E.G."/>
            <person name="Da Silva C."/>
            <person name="Gautier A."/>
            <person name="Giraud C."/>
            <person name="Giraud T."/>
            <person name="Gonzalez C."/>
            <person name="Grossetete S."/>
            <person name="Guldener U."/>
            <person name="Henrissat B."/>
            <person name="Howlett B.J."/>
            <person name="Kodira C."/>
            <person name="Kretschmer M."/>
            <person name="Lappartient A."/>
            <person name="Leroch M."/>
            <person name="Levis C."/>
            <person name="Mauceli E."/>
            <person name="Neuveglise C."/>
            <person name="Oeser B."/>
            <person name="Pearson M."/>
            <person name="Poulain J."/>
            <person name="Poussereau N."/>
            <person name="Quesneville H."/>
            <person name="Rascle C."/>
            <person name="Schumacher J."/>
            <person name="Segurens B."/>
            <person name="Sexton A."/>
            <person name="Silva E."/>
            <person name="Sirven C."/>
            <person name="Soanes D.M."/>
            <person name="Talbot N.J."/>
            <person name="Templeton M."/>
            <person name="Yandava C."/>
            <person name="Yarden O."/>
            <person name="Zeng Q."/>
            <person name="Rollins J.A."/>
            <person name="Lebrun M.H."/>
            <person name="Dickman M."/>
        </authorList>
    </citation>
    <scope>NUCLEOTIDE SEQUENCE [LARGE SCALE GENOMIC DNA]</scope>
    <source>
        <strain evidence="3">T4</strain>
    </source>
</reference>
<dbReference type="HOGENOM" id="CLU_1147028_0_0_1"/>
<protein>
    <submittedName>
        <fullName evidence="2">Uncharacterized protein</fullName>
    </submittedName>
</protein>
<dbReference type="EMBL" id="FQ790300">
    <property type="protein sequence ID" value="CCD48977.1"/>
    <property type="molecule type" value="Genomic_DNA"/>
</dbReference>
<dbReference type="InParanoid" id="G2Y8Q1"/>
<dbReference type="Proteomes" id="UP000008177">
    <property type="component" value="Unplaced contigs"/>
</dbReference>
<dbReference type="OrthoDB" id="3522611at2759"/>
<evidence type="ECO:0000313" key="2">
    <source>
        <dbReference type="EMBL" id="CCD48977.1"/>
    </source>
</evidence>
<evidence type="ECO:0000256" key="1">
    <source>
        <dbReference type="SAM" id="MobiDB-lite"/>
    </source>
</evidence>
<proteinExistence type="predicted"/>
<accession>G2Y8Q1</accession>
<sequence length="242" mass="27700">MIQSSDGIPDLGLTFAVPCGTREMKQAAPIRDLGNQLLIETIALGTTNFSINARDERHITLDESDSLRTDRPGLERYQLNRNAAIGGHSYDFAELYVEHREWQEQVKKINQQLNECILHATNLRDDPKLMNETYALIKLVESLICDRDERGIKFEIALHARELADAEDAELRREENDTPVISEEEEPRTKITTADMIEWFEAISELWEEDVRTVASIHAAYRAVRNGEFNNIREALEDAVSF</sequence>
<organism evidence="2 3">
    <name type="scientific">Botryotinia fuckeliana (strain T4)</name>
    <name type="common">Noble rot fungus</name>
    <name type="synonym">Botrytis cinerea</name>
    <dbReference type="NCBI Taxonomy" id="999810"/>
    <lineage>
        <taxon>Eukaryota</taxon>
        <taxon>Fungi</taxon>
        <taxon>Dikarya</taxon>
        <taxon>Ascomycota</taxon>
        <taxon>Pezizomycotina</taxon>
        <taxon>Leotiomycetes</taxon>
        <taxon>Helotiales</taxon>
        <taxon>Sclerotiniaceae</taxon>
        <taxon>Botrytis</taxon>
    </lineage>
</organism>
<name>G2Y8Q1_BOTF4</name>
<dbReference type="AlphaFoldDB" id="G2Y8Q1"/>
<feature type="region of interest" description="Disordered" evidence="1">
    <location>
        <begin position="167"/>
        <end position="188"/>
    </location>
</feature>
<gene>
    <name evidence="2" type="ORF">BofuT4_P028530.1</name>
</gene>
<feature type="compositionally biased region" description="Basic and acidic residues" evidence="1">
    <location>
        <begin position="167"/>
        <end position="176"/>
    </location>
</feature>
<evidence type="ECO:0000313" key="3">
    <source>
        <dbReference type="Proteomes" id="UP000008177"/>
    </source>
</evidence>